<dbReference type="EMBL" id="CABFVA020000112">
    <property type="protein sequence ID" value="VVM07799.1"/>
    <property type="molecule type" value="Genomic_DNA"/>
</dbReference>
<evidence type="ECO:0000256" key="7">
    <source>
        <dbReference type="ARBA" id="ARBA00023136"/>
    </source>
</evidence>
<keyword evidence="4 10" id="KW-0808">Transferase</keyword>
<evidence type="ECO:0000259" key="9">
    <source>
        <dbReference type="Pfam" id="PF13231"/>
    </source>
</evidence>
<feature type="transmembrane region" description="Helical" evidence="8">
    <location>
        <begin position="313"/>
        <end position="332"/>
    </location>
</feature>
<feature type="transmembrane region" description="Helical" evidence="8">
    <location>
        <begin position="153"/>
        <end position="170"/>
    </location>
</feature>
<dbReference type="Pfam" id="PF13231">
    <property type="entry name" value="PMT_2"/>
    <property type="match status" value="1"/>
</dbReference>
<evidence type="ECO:0000256" key="5">
    <source>
        <dbReference type="ARBA" id="ARBA00022692"/>
    </source>
</evidence>
<name>A0A5E6ME09_9BACT</name>
<accession>A0A5E6ME09</accession>
<reference evidence="10 11" key="1">
    <citation type="submission" date="2019-09" db="EMBL/GenBank/DDBJ databases">
        <authorList>
            <person name="Cremers G."/>
        </authorList>
    </citation>
    <scope>NUCLEOTIDE SEQUENCE [LARGE SCALE GENOMIC DNA]</scope>
    <source>
        <strain evidence="10">4A</strain>
    </source>
</reference>
<feature type="transmembrane region" description="Helical" evidence="8">
    <location>
        <begin position="284"/>
        <end position="301"/>
    </location>
</feature>
<keyword evidence="7 8" id="KW-0472">Membrane</keyword>
<comment type="subcellular location">
    <subcellularLocation>
        <location evidence="1">Cell membrane</location>
        <topology evidence="1">Multi-pass membrane protein</topology>
    </subcellularLocation>
</comment>
<dbReference type="AlphaFoldDB" id="A0A5E6ME09"/>
<feature type="transmembrane region" description="Helical" evidence="8">
    <location>
        <begin position="223"/>
        <end position="241"/>
    </location>
</feature>
<evidence type="ECO:0000256" key="2">
    <source>
        <dbReference type="ARBA" id="ARBA00022475"/>
    </source>
</evidence>
<dbReference type="PANTHER" id="PTHR33908">
    <property type="entry name" value="MANNOSYLTRANSFERASE YKCB-RELATED"/>
    <property type="match status" value="1"/>
</dbReference>
<keyword evidence="3 10" id="KW-0328">Glycosyltransferase</keyword>
<evidence type="ECO:0000256" key="3">
    <source>
        <dbReference type="ARBA" id="ARBA00022676"/>
    </source>
</evidence>
<feature type="transmembrane region" description="Helical" evidence="8">
    <location>
        <begin position="368"/>
        <end position="390"/>
    </location>
</feature>
<keyword evidence="6 8" id="KW-1133">Transmembrane helix</keyword>
<proteinExistence type="predicted"/>
<evidence type="ECO:0000256" key="4">
    <source>
        <dbReference type="ARBA" id="ARBA00022679"/>
    </source>
</evidence>
<dbReference type="GO" id="GO:0009103">
    <property type="term" value="P:lipopolysaccharide biosynthetic process"/>
    <property type="evidence" value="ECO:0007669"/>
    <property type="project" value="UniProtKB-ARBA"/>
</dbReference>
<feature type="transmembrane region" description="Helical" evidence="8">
    <location>
        <begin position="12"/>
        <end position="38"/>
    </location>
</feature>
<dbReference type="EC" id="2.4.2.43" evidence="10"/>
<dbReference type="GO" id="GO:0010041">
    <property type="term" value="P:response to iron(III) ion"/>
    <property type="evidence" value="ECO:0007669"/>
    <property type="project" value="TreeGrafter"/>
</dbReference>
<feature type="transmembrane region" description="Helical" evidence="8">
    <location>
        <begin position="106"/>
        <end position="123"/>
    </location>
</feature>
<sequence>MHRFRSLFGRFSLVASGSGGADVLGLFALLLLGALYVAESGSPVILDDNEGLYAGAAREMRARGDWILPTLDGMPRCQKPPLLYWLILLSTSLFGENEFAVRLPQALAALAWMAATYSFGATLGGRSHGWMAALILGTAFGAFIFGHILMPEIFLAASIAWSFLFLWKAFTEEEKRWQGIGFWLAIGFGTIAKGLHALFYPLVVLGILGLLSCRWRKVAVRLFRWEGIALFLCLVIPWYLVMERRLPGFLFEQFGNEQFGHALNRRIPPDAGTVRLPVFLSEQAIFLLPWSLFAAALWLPRRKTALSLPGNEKAGTLFLGLWILVTFLSLLPSSLQDYYALSCYPALALFLARPFCTAQEERPGWTFWTPFALIAGLAAGAGVAAIAFWWNTELAQPALGAAPVEARDTFLAAILGFPFRTWRAFVPLLLSASLSLFLGGLVGLSLARRGKRLAAGLCLALAMLLPLADAGRGFQLLEDYFSSVKIARYLNALPASERRIVADGEPNFFSSLFFYLQNRKESIYWVHSTSASSFVLQSWPGSRELYLSEEEFLEFWREEKPVYLICEQSAMNRWQPLFDRTTSSWKAVLGCGTRVLVVNRREAGKPMQ</sequence>
<keyword evidence="11" id="KW-1185">Reference proteome</keyword>
<dbReference type="PANTHER" id="PTHR33908:SF3">
    <property type="entry name" value="UNDECAPRENYL PHOSPHATE-ALPHA-4-AMINO-4-DEOXY-L-ARABINOSE ARABINOSYL TRANSFERASE"/>
    <property type="match status" value="1"/>
</dbReference>
<feature type="transmembrane region" description="Helical" evidence="8">
    <location>
        <begin position="424"/>
        <end position="446"/>
    </location>
</feature>
<dbReference type="InterPro" id="IPR050297">
    <property type="entry name" value="LipidA_mod_glycosyltrf_83"/>
</dbReference>
<keyword evidence="5 8" id="KW-0812">Transmembrane</keyword>
<dbReference type="InterPro" id="IPR038731">
    <property type="entry name" value="RgtA/B/C-like"/>
</dbReference>
<evidence type="ECO:0000256" key="8">
    <source>
        <dbReference type="SAM" id="Phobius"/>
    </source>
</evidence>
<evidence type="ECO:0000313" key="11">
    <source>
        <dbReference type="Proteomes" id="UP000334923"/>
    </source>
</evidence>
<feature type="transmembrane region" description="Helical" evidence="8">
    <location>
        <begin position="182"/>
        <end position="211"/>
    </location>
</feature>
<feature type="transmembrane region" description="Helical" evidence="8">
    <location>
        <begin position="338"/>
        <end position="356"/>
    </location>
</feature>
<protein>
    <submittedName>
        <fullName evidence="10">4-amino-4-deoxy-L-arabinose transferase</fullName>
        <ecNumber evidence="10">2.4.2.43</ecNumber>
    </submittedName>
</protein>
<dbReference type="RefSeq" id="WP_142660775.1">
    <property type="nucleotide sequence ID" value="NZ_CABFVA020000112.1"/>
</dbReference>
<keyword evidence="2" id="KW-1003">Cell membrane</keyword>
<dbReference type="Proteomes" id="UP000334923">
    <property type="component" value="Unassembled WGS sequence"/>
</dbReference>
<gene>
    <name evidence="10" type="primary">arnT</name>
    <name evidence="10" type="synonym">pmrK</name>
    <name evidence="10" type="ORF">MAMT_01935</name>
</gene>
<feature type="domain" description="Glycosyltransferase RgtA/B/C/D-like" evidence="9">
    <location>
        <begin position="79"/>
        <end position="238"/>
    </location>
</feature>
<evidence type="ECO:0000256" key="6">
    <source>
        <dbReference type="ARBA" id="ARBA00022989"/>
    </source>
</evidence>
<dbReference type="OrthoDB" id="9815691at2"/>
<dbReference type="GO" id="GO:0103015">
    <property type="term" value="F:4-amino-4-deoxy-L-arabinose transferase activity"/>
    <property type="evidence" value="ECO:0007669"/>
    <property type="project" value="UniProtKB-EC"/>
</dbReference>
<evidence type="ECO:0000256" key="1">
    <source>
        <dbReference type="ARBA" id="ARBA00004651"/>
    </source>
</evidence>
<evidence type="ECO:0000313" key="10">
    <source>
        <dbReference type="EMBL" id="VVM07799.1"/>
    </source>
</evidence>
<organism evidence="10 11">
    <name type="scientific">Methylacidimicrobium tartarophylax</name>
    <dbReference type="NCBI Taxonomy" id="1041768"/>
    <lineage>
        <taxon>Bacteria</taxon>
        <taxon>Pseudomonadati</taxon>
        <taxon>Verrucomicrobiota</taxon>
        <taxon>Methylacidimicrobium</taxon>
    </lineage>
</organism>
<feature type="transmembrane region" description="Helical" evidence="8">
    <location>
        <begin position="453"/>
        <end position="474"/>
    </location>
</feature>
<dbReference type="GO" id="GO:0005886">
    <property type="term" value="C:plasma membrane"/>
    <property type="evidence" value="ECO:0007669"/>
    <property type="project" value="UniProtKB-SubCell"/>
</dbReference>